<keyword evidence="2" id="KW-1185">Reference proteome</keyword>
<reference evidence="1" key="1">
    <citation type="submission" date="2021-02" db="EMBL/GenBank/DDBJ databases">
        <authorList>
            <consortium name="DOE Joint Genome Institute"/>
            <person name="Ahrendt S."/>
            <person name="Looney B.P."/>
            <person name="Miyauchi S."/>
            <person name="Morin E."/>
            <person name="Drula E."/>
            <person name="Courty P.E."/>
            <person name="Chicoki N."/>
            <person name="Fauchery L."/>
            <person name="Kohler A."/>
            <person name="Kuo A."/>
            <person name="Labutti K."/>
            <person name="Pangilinan J."/>
            <person name="Lipzen A."/>
            <person name="Riley R."/>
            <person name="Andreopoulos W."/>
            <person name="He G."/>
            <person name="Johnson J."/>
            <person name="Barry K.W."/>
            <person name="Grigoriev I.V."/>
            <person name="Nagy L."/>
            <person name="Hibbett D."/>
            <person name="Henrissat B."/>
            <person name="Matheny P.B."/>
            <person name="Labbe J."/>
            <person name="Martin F."/>
        </authorList>
    </citation>
    <scope>NUCLEOTIDE SEQUENCE</scope>
    <source>
        <strain evidence="1">FP105234-sp</strain>
    </source>
</reference>
<organism evidence="1 2">
    <name type="scientific">Auriscalpium vulgare</name>
    <dbReference type="NCBI Taxonomy" id="40419"/>
    <lineage>
        <taxon>Eukaryota</taxon>
        <taxon>Fungi</taxon>
        <taxon>Dikarya</taxon>
        <taxon>Basidiomycota</taxon>
        <taxon>Agaricomycotina</taxon>
        <taxon>Agaricomycetes</taxon>
        <taxon>Russulales</taxon>
        <taxon>Auriscalpiaceae</taxon>
        <taxon>Auriscalpium</taxon>
    </lineage>
</organism>
<dbReference type="EMBL" id="MU276718">
    <property type="protein sequence ID" value="KAI0037780.1"/>
    <property type="molecule type" value="Genomic_DNA"/>
</dbReference>
<comment type="caution">
    <text evidence="1">The sequence shown here is derived from an EMBL/GenBank/DDBJ whole genome shotgun (WGS) entry which is preliminary data.</text>
</comment>
<sequence length="72" mass="7938">MAPRSATRVSGLLIATVRHCTRELICASTPQRRQTASLPEYCPPRREHRSCSRGKKGGVNPRYSGQLLSACL</sequence>
<accession>A0ACB8R145</accession>
<dbReference type="Proteomes" id="UP000814033">
    <property type="component" value="Unassembled WGS sequence"/>
</dbReference>
<reference evidence="1" key="2">
    <citation type="journal article" date="2022" name="New Phytol.">
        <title>Evolutionary transition to the ectomycorrhizal habit in the genomes of a hyperdiverse lineage of mushroom-forming fungi.</title>
        <authorList>
            <person name="Looney B."/>
            <person name="Miyauchi S."/>
            <person name="Morin E."/>
            <person name="Drula E."/>
            <person name="Courty P.E."/>
            <person name="Kohler A."/>
            <person name="Kuo A."/>
            <person name="LaButti K."/>
            <person name="Pangilinan J."/>
            <person name="Lipzen A."/>
            <person name="Riley R."/>
            <person name="Andreopoulos W."/>
            <person name="He G."/>
            <person name="Johnson J."/>
            <person name="Nolan M."/>
            <person name="Tritt A."/>
            <person name="Barry K.W."/>
            <person name="Grigoriev I.V."/>
            <person name="Nagy L.G."/>
            <person name="Hibbett D."/>
            <person name="Henrissat B."/>
            <person name="Matheny P.B."/>
            <person name="Labbe J."/>
            <person name="Martin F.M."/>
        </authorList>
    </citation>
    <scope>NUCLEOTIDE SEQUENCE</scope>
    <source>
        <strain evidence="1">FP105234-sp</strain>
    </source>
</reference>
<evidence type="ECO:0000313" key="2">
    <source>
        <dbReference type="Proteomes" id="UP000814033"/>
    </source>
</evidence>
<evidence type="ECO:0000313" key="1">
    <source>
        <dbReference type="EMBL" id="KAI0037780.1"/>
    </source>
</evidence>
<name>A0ACB8R145_9AGAM</name>
<protein>
    <submittedName>
        <fullName evidence="1">Uncharacterized protein</fullName>
    </submittedName>
</protein>
<gene>
    <name evidence="1" type="ORF">FA95DRAFT_1373552</name>
</gene>
<proteinExistence type="predicted"/>